<evidence type="ECO:0000313" key="2">
    <source>
        <dbReference type="Proteomes" id="UP000763802"/>
    </source>
</evidence>
<organism evidence="1 2">
    <name type="scientific">Falsiruegeria litorea</name>
    <dbReference type="NCBI Taxonomy" id="1280831"/>
    <lineage>
        <taxon>Bacteria</taxon>
        <taxon>Pseudomonadati</taxon>
        <taxon>Pseudomonadota</taxon>
        <taxon>Alphaproteobacteria</taxon>
        <taxon>Rhodobacterales</taxon>
        <taxon>Roseobacteraceae</taxon>
        <taxon>Falsiruegeria</taxon>
    </lineage>
</organism>
<keyword evidence="2" id="KW-1185">Reference proteome</keyword>
<dbReference type="Proteomes" id="UP000763802">
    <property type="component" value="Unassembled WGS sequence"/>
</dbReference>
<reference evidence="1 2" key="1">
    <citation type="submission" date="2021-05" db="EMBL/GenBank/DDBJ databases">
        <title>Draft genomes of marine bacteria isolated from model chitin particles.</title>
        <authorList>
            <person name="Datta M.S."/>
            <person name="Schwartzman J.A."/>
            <person name="Cordero O."/>
        </authorList>
    </citation>
    <scope>NUCLEOTIDE SEQUENCE [LARGE SCALE GENOMIC DNA]</scope>
    <source>
        <strain evidence="1 2">4E07</strain>
    </source>
</reference>
<dbReference type="EMBL" id="JAHHDY010000018">
    <property type="protein sequence ID" value="MBT3142900.1"/>
    <property type="molecule type" value="Genomic_DNA"/>
</dbReference>
<evidence type="ECO:0000313" key="1">
    <source>
        <dbReference type="EMBL" id="MBT3142900.1"/>
    </source>
</evidence>
<sequence length="78" mass="8293">MSANNLAHQNIRNLVNELDFQLANILGFCMALRLIAAAYELETSDPSNVAFWAVLDGAESAAKAAGEHAATIFSEAAQ</sequence>
<accession>A0ABS5WYJ7</accession>
<gene>
    <name evidence="1" type="ORF">KL867_17665</name>
</gene>
<protein>
    <submittedName>
        <fullName evidence="1">Uncharacterized protein</fullName>
    </submittedName>
</protein>
<proteinExistence type="predicted"/>
<name>A0ABS5WYJ7_9RHOB</name>
<comment type="caution">
    <text evidence="1">The sequence shown here is derived from an EMBL/GenBank/DDBJ whole genome shotgun (WGS) entry which is preliminary data.</text>
</comment>
<dbReference type="RefSeq" id="WP_215194113.1">
    <property type="nucleotide sequence ID" value="NZ_JAHHDY010000018.1"/>
</dbReference>